<keyword evidence="10" id="KW-1185">Reference proteome</keyword>
<comment type="caution">
    <text evidence="9">The sequence shown here is derived from an EMBL/GenBank/DDBJ whole genome shotgun (WGS) entry which is preliminary data.</text>
</comment>
<dbReference type="PANTHER" id="PTHR13864">
    <property type="entry name" value="T-CELL ACUTE LYMPHOCYTIC LEUKEMIA/STEM CELL LEUKEMIA-RELATED"/>
    <property type="match status" value="1"/>
</dbReference>
<keyword evidence="5" id="KW-0804">Transcription</keyword>
<feature type="compositionally biased region" description="Basic and acidic residues" evidence="7">
    <location>
        <begin position="57"/>
        <end position="68"/>
    </location>
</feature>
<dbReference type="FunFam" id="4.10.280.10:FF:000027">
    <property type="entry name" value="Nescient helix-loop-helix 1"/>
    <property type="match status" value="1"/>
</dbReference>
<feature type="domain" description="BHLH" evidence="8">
    <location>
        <begin position="78"/>
        <end position="130"/>
    </location>
</feature>
<evidence type="ECO:0000256" key="4">
    <source>
        <dbReference type="ARBA" id="ARBA00023125"/>
    </source>
</evidence>
<feature type="compositionally biased region" description="Basic residues" evidence="7">
    <location>
        <begin position="69"/>
        <end position="82"/>
    </location>
</feature>
<dbReference type="Pfam" id="PF00010">
    <property type="entry name" value="HLH"/>
    <property type="match status" value="1"/>
</dbReference>
<gene>
    <name evidence="9" type="ORF">HJG63_014144</name>
</gene>
<evidence type="ECO:0000313" key="10">
    <source>
        <dbReference type="Proteomes" id="UP000593571"/>
    </source>
</evidence>
<organism evidence="9 10">
    <name type="scientific">Rousettus aegyptiacus</name>
    <name type="common">Egyptian fruit bat</name>
    <name type="synonym">Pteropus aegyptiacus</name>
    <dbReference type="NCBI Taxonomy" id="9407"/>
    <lineage>
        <taxon>Eukaryota</taxon>
        <taxon>Metazoa</taxon>
        <taxon>Chordata</taxon>
        <taxon>Craniata</taxon>
        <taxon>Vertebrata</taxon>
        <taxon>Euteleostomi</taxon>
        <taxon>Mammalia</taxon>
        <taxon>Eutheria</taxon>
        <taxon>Laurasiatheria</taxon>
        <taxon>Chiroptera</taxon>
        <taxon>Yinpterochiroptera</taxon>
        <taxon>Pteropodoidea</taxon>
        <taxon>Pteropodidae</taxon>
        <taxon>Rousettinae</taxon>
        <taxon>Rousettus</taxon>
    </lineage>
</organism>
<keyword evidence="6" id="KW-0539">Nucleus</keyword>
<protein>
    <submittedName>
        <fullName evidence="9">Nescient helix-loop-helix 1</fullName>
    </submittedName>
</protein>
<dbReference type="PANTHER" id="PTHR13864:SF20">
    <property type="entry name" value="HELIX-LOOP-HELIX PROTEIN 1"/>
    <property type="match status" value="1"/>
</dbReference>
<dbReference type="GO" id="GO:0000978">
    <property type="term" value="F:RNA polymerase II cis-regulatory region sequence-specific DNA binding"/>
    <property type="evidence" value="ECO:0007669"/>
    <property type="project" value="TreeGrafter"/>
</dbReference>
<dbReference type="GO" id="GO:0046983">
    <property type="term" value="F:protein dimerization activity"/>
    <property type="evidence" value="ECO:0007669"/>
    <property type="project" value="InterPro"/>
</dbReference>
<dbReference type="EMBL" id="JACASE010000017">
    <property type="protein sequence ID" value="KAF6397418.1"/>
    <property type="molecule type" value="Genomic_DNA"/>
</dbReference>
<evidence type="ECO:0000256" key="6">
    <source>
        <dbReference type="ARBA" id="ARBA00023242"/>
    </source>
</evidence>
<evidence type="ECO:0000256" key="3">
    <source>
        <dbReference type="ARBA" id="ARBA00023015"/>
    </source>
</evidence>
<dbReference type="GO" id="GO:0030154">
    <property type="term" value="P:cell differentiation"/>
    <property type="evidence" value="ECO:0007669"/>
    <property type="project" value="UniProtKB-KW"/>
</dbReference>
<keyword evidence="3" id="KW-0805">Transcription regulation</keyword>
<dbReference type="AlphaFoldDB" id="A0A7J8BFD0"/>
<reference evidence="9 10" key="1">
    <citation type="journal article" date="2020" name="Nature">
        <title>Six reference-quality genomes reveal evolution of bat adaptations.</title>
        <authorList>
            <person name="Jebb D."/>
            <person name="Huang Z."/>
            <person name="Pippel M."/>
            <person name="Hughes G.M."/>
            <person name="Lavrichenko K."/>
            <person name="Devanna P."/>
            <person name="Winkler S."/>
            <person name="Jermiin L.S."/>
            <person name="Skirmuntt E.C."/>
            <person name="Katzourakis A."/>
            <person name="Burkitt-Gray L."/>
            <person name="Ray D.A."/>
            <person name="Sullivan K.A.M."/>
            <person name="Roscito J.G."/>
            <person name="Kirilenko B.M."/>
            <person name="Davalos L.M."/>
            <person name="Corthals A.P."/>
            <person name="Power M.L."/>
            <person name="Jones G."/>
            <person name="Ransome R.D."/>
            <person name="Dechmann D.K.N."/>
            <person name="Locatelli A.G."/>
            <person name="Puechmaille S.J."/>
            <person name="Fedrigo O."/>
            <person name="Jarvis E.D."/>
            <person name="Hiller M."/>
            <person name="Vernes S.C."/>
            <person name="Myers E.W."/>
            <person name="Teeling E.C."/>
        </authorList>
    </citation>
    <scope>NUCLEOTIDE SEQUENCE [LARGE SCALE GENOMIC DNA]</scope>
    <source>
        <strain evidence="9">MRouAeg1</strain>
        <tissue evidence="9">Muscle</tissue>
    </source>
</reference>
<name>A0A7J8BFD0_ROUAE</name>
<keyword evidence="2" id="KW-0221">Differentiation</keyword>
<evidence type="ECO:0000313" key="9">
    <source>
        <dbReference type="EMBL" id="KAF6397418.1"/>
    </source>
</evidence>
<dbReference type="Proteomes" id="UP000593571">
    <property type="component" value="Unassembled WGS sequence"/>
</dbReference>
<dbReference type="CDD" id="cd19701">
    <property type="entry name" value="bHLH_TS_HEN1"/>
    <property type="match status" value="1"/>
</dbReference>
<dbReference type="SMART" id="SM00353">
    <property type="entry name" value="HLH"/>
    <property type="match status" value="1"/>
</dbReference>
<evidence type="ECO:0000256" key="7">
    <source>
        <dbReference type="SAM" id="MobiDB-lite"/>
    </source>
</evidence>
<sequence>MMLNSDAMELDLPPTHSETESGFSDCGGGAGPDRAGPGISGGGQIRGLEPGEPGQPGRKDLQHLSREERRRRRRATAKYRTAHATRERIRVEAFNLAFAELRKLLPTLPPDKKLSKIEILRLAICYISYLNHVLDV</sequence>
<dbReference type="InterPro" id="IPR036638">
    <property type="entry name" value="HLH_DNA-bd_sf"/>
</dbReference>
<proteinExistence type="predicted"/>
<dbReference type="SUPFAM" id="SSF47459">
    <property type="entry name" value="HLH, helix-loop-helix DNA-binding domain"/>
    <property type="match status" value="1"/>
</dbReference>
<feature type="region of interest" description="Disordered" evidence="7">
    <location>
        <begin position="1"/>
        <end position="82"/>
    </location>
</feature>
<keyword evidence="4" id="KW-0238">DNA-binding</keyword>
<evidence type="ECO:0000259" key="8">
    <source>
        <dbReference type="PROSITE" id="PS50888"/>
    </source>
</evidence>
<dbReference type="GO" id="GO:0045944">
    <property type="term" value="P:positive regulation of transcription by RNA polymerase II"/>
    <property type="evidence" value="ECO:0007669"/>
    <property type="project" value="UniProtKB-ARBA"/>
</dbReference>
<evidence type="ECO:0000256" key="5">
    <source>
        <dbReference type="ARBA" id="ARBA00023163"/>
    </source>
</evidence>
<dbReference type="PROSITE" id="PS50888">
    <property type="entry name" value="BHLH"/>
    <property type="match status" value="1"/>
</dbReference>
<keyword evidence="1" id="KW-0217">Developmental protein</keyword>
<accession>A0A7J8BFD0</accession>
<dbReference type="Gene3D" id="4.10.280.10">
    <property type="entry name" value="Helix-loop-helix DNA-binding domain"/>
    <property type="match status" value="1"/>
</dbReference>
<dbReference type="GO" id="GO:0000981">
    <property type="term" value="F:DNA-binding transcription factor activity, RNA polymerase II-specific"/>
    <property type="evidence" value="ECO:0007669"/>
    <property type="project" value="InterPro"/>
</dbReference>
<evidence type="ECO:0000256" key="2">
    <source>
        <dbReference type="ARBA" id="ARBA00022782"/>
    </source>
</evidence>
<dbReference type="InterPro" id="IPR011598">
    <property type="entry name" value="bHLH_dom"/>
</dbReference>
<dbReference type="GO" id="GO:0007417">
    <property type="term" value="P:central nervous system development"/>
    <property type="evidence" value="ECO:0007669"/>
    <property type="project" value="UniProtKB-ARBA"/>
</dbReference>
<evidence type="ECO:0000256" key="1">
    <source>
        <dbReference type="ARBA" id="ARBA00022473"/>
    </source>
</evidence>
<dbReference type="InterPro" id="IPR040238">
    <property type="entry name" value="TAL-like"/>
</dbReference>